<dbReference type="PANTHER" id="PTHR13523">
    <property type="entry name" value="COILED-COIL-HELIX-COILED-COIL-HELIX DOMAIN CONTAINING 2/NUR77"/>
    <property type="match status" value="1"/>
</dbReference>
<comment type="caution">
    <text evidence="2">The sequence shown here is derived from an EMBL/GenBank/DDBJ whole genome shotgun (WGS) entry which is preliminary data.</text>
</comment>
<organism evidence="2 3">
    <name type="scientific">Pseudocohnilembus persalinus</name>
    <name type="common">Ciliate</name>
    <dbReference type="NCBI Taxonomy" id="266149"/>
    <lineage>
        <taxon>Eukaryota</taxon>
        <taxon>Sar</taxon>
        <taxon>Alveolata</taxon>
        <taxon>Ciliophora</taxon>
        <taxon>Intramacronucleata</taxon>
        <taxon>Oligohymenophorea</taxon>
        <taxon>Scuticociliatia</taxon>
        <taxon>Philasterida</taxon>
        <taxon>Pseudocohnilembidae</taxon>
        <taxon>Pseudocohnilembus</taxon>
    </lineage>
</organism>
<feature type="region of interest" description="Disordered" evidence="1">
    <location>
        <begin position="1"/>
        <end position="59"/>
    </location>
</feature>
<dbReference type="EMBL" id="LDAU01000198">
    <property type="protein sequence ID" value="KRW99990.1"/>
    <property type="molecule type" value="Genomic_DNA"/>
</dbReference>
<dbReference type="GO" id="GO:0007005">
    <property type="term" value="P:mitochondrion organization"/>
    <property type="evidence" value="ECO:0007669"/>
    <property type="project" value="InterPro"/>
</dbReference>
<accession>A0A0V0QCP3</accession>
<evidence type="ECO:0000313" key="3">
    <source>
        <dbReference type="Proteomes" id="UP000054937"/>
    </source>
</evidence>
<dbReference type="InterPro" id="IPR009069">
    <property type="entry name" value="Cys_alpha_HP_mot_SF"/>
</dbReference>
<evidence type="ECO:0000313" key="2">
    <source>
        <dbReference type="EMBL" id="KRW99990.1"/>
    </source>
</evidence>
<dbReference type="PANTHER" id="PTHR13523:SF2">
    <property type="entry name" value="COILED-COIL-HELIX-COILED-COIL-HELIX DOMAIN CONTAINING 2, ISOFORM A-RELATED"/>
    <property type="match status" value="1"/>
</dbReference>
<reference evidence="2 3" key="1">
    <citation type="journal article" date="2015" name="Sci. Rep.">
        <title>Genome of the facultative scuticociliatosis pathogen Pseudocohnilembus persalinus provides insight into its virulence through horizontal gene transfer.</title>
        <authorList>
            <person name="Xiong J."/>
            <person name="Wang G."/>
            <person name="Cheng J."/>
            <person name="Tian M."/>
            <person name="Pan X."/>
            <person name="Warren A."/>
            <person name="Jiang C."/>
            <person name="Yuan D."/>
            <person name="Miao W."/>
        </authorList>
    </citation>
    <scope>NUCLEOTIDE SEQUENCE [LARGE SCALE GENOMIC DNA]</scope>
    <source>
        <strain evidence="2">36N120E</strain>
    </source>
</reference>
<dbReference type="GO" id="GO:0005634">
    <property type="term" value="C:nucleus"/>
    <property type="evidence" value="ECO:0007669"/>
    <property type="project" value="TreeGrafter"/>
</dbReference>
<dbReference type="InParanoid" id="A0A0V0QCP3"/>
<gene>
    <name evidence="2" type="ORF">PPERSA_05493</name>
</gene>
<proteinExistence type="predicted"/>
<dbReference type="OMA" id="WYFDAMQ"/>
<dbReference type="OrthoDB" id="310526at2759"/>
<keyword evidence="3" id="KW-1185">Reference proteome</keyword>
<dbReference type="InterPro" id="IPR055304">
    <property type="entry name" value="CHCHD2/10-like"/>
</dbReference>
<sequence>MPRRSSGGFGGRSSQHSQSPPPRQTQTHQAPPQQQHHSQPQQSHQQAEKKPGMFSGFGQTMATGLAFGAGSAVAHQAVNGVVNSFTGSGSGQQQQQGVQQQQGAYGGEQQQANYAPQKCQAETNNFSKCLQENSQSIEFCQTYMDMLKECQNNY</sequence>
<dbReference type="SUPFAM" id="SSF47072">
    <property type="entry name" value="Cysteine alpha-hairpin motif"/>
    <property type="match status" value="1"/>
</dbReference>
<protein>
    <submittedName>
        <fullName evidence="2">Cysteine alpha-hairpin motif superfamily</fullName>
    </submittedName>
</protein>
<dbReference type="Proteomes" id="UP000054937">
    <property type="component" value="Unassembled WGS sequence"/>
</dbReference>
<feature type="compositionally biased region" description="Low complexity" evidence="1">
    <location>
        <begin position="91"/>
        <end position="111"/>
    </location>
</feature>
<feature type="region of interest" description="Disordered" evidence="1">
    <location>
        <begin position="82"/>
        <end position="116"/>
    </location>
</feature>
<dbReference type="GO" id="GO:0005739">
    <property type="term" value="C:mitochondrion"/>
    <property type="evidence" value="ECO:0007669"/>
    <property type="project" value="TreeGrafter"/>
</dbReference>
<feature type="compositionally biased region" description="Low complexity" evidence="1">
    <location>
        <begin position="1"/>
        <end position="45"/>
    </location>
</feature>
<name>A0A0V0QCP3_PSEPJ</name>
<dbReference type="AlphaFoldDB" id="A0A0V0QCP3"/>
<evidence type="ECO:0000256" key="1">
    <source>
        <dbReference type="SAM" id="MobiDB-lite"/>
    </source>
</evidence>